<evidence type="ECO:0000313" key="11">
    <source>
        <dbReference type="EMBL" id="MBQ0936823.1"/>
    </source>
</evidence>
<evidence type="ECO:0000256" key="7">
    <source>
        <dbReference type="ARBA" id="ARBA00047989"/>
    </source>
</evidence>
<comment type="similarity">
    <text evidence="2 10">Belongs to the purine nucleoside phosphorylase YfiH/LACC1 family.</text>
</comment>
<dbReference type="Proteomes" id="UP000672097">
    <property type="component" value="Unassembled WGS sequence"/>
</dbReference>
<dbReference type="NCBIfam" id="TIGR00726">
    <property type="entry name" value="peptidoglycan editing factor PgeF"/>
    <property type="match status" value="1"/>
</dbReference>
<comment type="catalytic activity">
    <reaction evidence="7">
        <text>adenosine + H2O + H(+) = inosine + NH4(+)</text>
        <dbReference type="Rhea" id="RHEA:24408"/>
        <dbReference type="ChEBI" id="CHEBI:15377"/>
        <dbReference type="ChEBI" id="CHEBI:15378"/>
        <dbReference type="ChEBI" id="CHEBI:16335"/>
        <dbReference type="ChEBI" id="CHEBI:17596"/>
        <dbReference type="ChEBI" id="CHEBI:28938"/>
        <dbReference type="EC" id="3.5.4.4"/>
    </reaction>
    <physiologicalReaction direction="left-to-right" evidence="7">
        <dbReference type="Rhea" id="RHEA:24409"/>
    </physiologicalReaction>
</comment>
<evidence type="ECO:0000256" key="10">
    <source>
        <dbReference type="RuleBase" id="RU361274"/>
    </source>
</evidence>
<dbReference type="InterPro" id="IPR011324">
    <property type="entry name" value="Cytotoxic_necrot_fac-like_cat"/>
</dbReference>
<keyword evidence="4" id="KW-0479">Metal-binding</keyword>
<dbReference type="InterPro" id="IPR003730">
    <property type="entry name" value="Cu_polyphenol_OxRdtase"/>
</dbReference>
<sequence length="237" mass="24701">MATRAGGVSAGPFHSMNLRPPGLRGDACDEPAAVFENQGRFAAALEGAKPVYLDQVHGCRVVRLGGEGGLTPQSSFEQADASITTERGLACTVLVADCLPVLFSCADGSGVGAAHAGWRGLAAGVLENTLEALCAATQSQPSAVQAWLGACIGPDAFEVGEDVREAFGAAGAAYFRPGAAPGKWWADLAGLARCRLRQAGVEQISGGTWCTYSDASRFFSFRRDRVTGRHAAAVWRR</sequence>
<evidence type="ECO:0000256" key="3">
    <source>
        <dbReference type="ARBA" id="ARBA00022679"/>
    </source>
</evidence>
<accession>A0ABS5E0A6</accession>
<keyword evidence="5" id="KW-0378">Hydrolase</keyword>
<comment type="catalytic activity">
    <reaction evidence="9">
        <text>S-methyl-5'-thioadenosine + phosphate = 5-(methylsulfanyl)-alpha-D-ribose 1-phosphate + adenine</text>
        <dbReference type="Rhea" id="RHEA:11852"/>
        <dbReference type="ChEBI" id="CHEBI:16708"/>
        <dbReference type="ChEBI" id="CHEBI:17509"/>
        <dbReference type="ChEBI" id="CHEBI:43474"/>
        <dbReference type="ChEBI" id="CHEBI:58533"/>
        <dbReference type="EC" id="2.4.2.28"/>
    </reaction>
    <physiologicalReaction direction="left-to-right" evidence="9">
        <dbReference type="Rhea" id="RHEA:11853"/>
    </physiologicalReaction>
</comment>
<keyword evidence="6" id="KW-0862">Zinc</keyword>
<dbReference type="CDD" id="cd16833">
    <property type="entry name" value="YfiH"/>
    <property type="match status" value="1"/>
</dbReference>
<evidence type="ECO:0000256" key="4">
    <source>
        <dbReference type="ARBA" id="ARBA00022723"/>
    </source>
</evidence>
<protein>
    <recommendedName>
        <fullName evidence="10">Purine nucleoside phosphorylase</fullName>
    </recommendedName>
</protein>
<name>A0ABS5E0A6_9BURK</name>
<proteinExistence type="inferred from homology"/>
<dbReference type="EMBL" id="JAGQDG010000006">
    <property type="protein sequence ID" value="MBQ0936823.1"/>
    <property type="molecule type" value="Genomic_DNA"/>
</dbReference>
<keyword evidence="3" id="KW-0808">Transferase</keyword>
<comment type="caution">
    <text evidence="11">The sequence shown here is derived from an EMBL/GenBank/DDBJ whole genome shotgun (WGS) entry which is preliminary data.</text>
</comment>
<reference evidence="11 12" key="1">
    <citation type="submission" date="2021-04" db="EMBL/GenBank/DDBJ databases">
        <title>The genome sequence of type strain Ideonella paludis KCTC 32238.</title>
        <authorList>
            <person name="Liu Y."/>
        </authorList>
    </citation>
    <scope>NUCLEOTIDE SEQUENCE [LARGE SCALE GENOMIC DNA]</scope>
    <source>
        <strain evidence="11 12">KCTC 32238</strain>
    </source>
</reference>
<dbReference type="PANTHER" id="PTHR30616:SF2">
    <property type="entry name" value="PURINE NUCLEOSIDE PHOSPHORYLASE LACC1"/>
    <property type="match status" value="1"/>
</dbReference>
<comment type="catalytic activity">
    <reaction evidence="1">
        <text>inosine + phosphate = alpha-D-ribose 1-phosphate + hypoxanthine</text>
        <dbReference type="Rhea" id="RHEA:27646"/>
        <dbReference type="ChEBI" id="CHEBI:17368"/>
        <dbReference type="ChEBI" id="CHEBI:17596"/>
        <dbReference type="ChEBI" id="CHEBI:43474"/>
        <dbReference type="ChEBI" id="CHEBI:57720"/>
        <dbReference type="EC" id="2.4.2.1"/>
    </reaction>
    <physiologicalReaction direction="left-to-right" evidence="1">
        <dbReference type="Rhea" id="RHEA:27647"/>
    </physiologicalReaction>
</comment>
<evidence type="ECO:0000256" key="2">
    <source>
        <dbReference type="ARBA" id="ARBA00007353"/>
    </source>
</evidence>
<gene>
    <name evidence="11" type="primary">pgeF</name>
    <name evidence="11" type="ORF">KAK11_15930</name>
</gene>
<dbReference type="Pfam" id="PF02578">
    <property type="entry name" value="Cu-oxidase_4"/>
    <property type="match status" value="1"/>
</dbReference>
<organism evidence="11 12">
    <name type="scientific">Ideonella paludis</name>
    <dbReference type="NCBI Taxonomy" id="1233411"/>
    <lineage>
        <taxon>Bacteria</taxon>
        <taxon>Pseudomonadati</taxon>
        <taxon>Pseudomonadota</taxon>
        <taxon>Betaproteobacteria</taxon>
        <taxon>Burkholderiales</taxon>
        <taxon>Sphaerotilaceae</taxon>
        <taxon>Ideonella</taxon>
    </lineage>
</organism>
<evidence type="ECO:0000256" key="5">
    <source>
        <dbReference type="ARBA" id="ARBA00022801"/>
    </source>
</evidence>
<evidence type="ECO:0000313" key="12">
    <source>
        <dbReference type="Proteomes" id="UP000672097"/>
    </source>
</evidence>
<evidence type="ECO:0000256" key="6">
    <source>
        <dbReference type="ARBA" id="ARBA00022833"/>
    </source>
</evidence>
<keyword evidence="12" id="KW-1185">Reference proteome</keyword>
<evidence type="ECO:0000256" key="9">
    <source>
        <dbReference type="ARBA" id="ARBA00049893"/>
    </source>
</evidence>
<evidence type="ECO:0000256" key="8">
    <source>
        <dbReference type="ARBA" id="ARBA00048968"/>
    </source>
</evidence>
<dbReference type="SUPFAM" id="SSF64438">
    <property type="entry name" value="CNF1/YfiH-like putative cysteine hydrolases"/>
    <property type="match status" value="1"/>
</dbReference>
<dbReference type="Gene3D" id="3.60.140.10">
    <property type="entry name" value="CNF1/YfiH-like putative cysteine hydrolases"/>
    <property type="match status" value="1"/>
</dbReference>
<dbReference type="PANTHER" id="PTHR30616">
    <property type="entry name" value="UNCHARACTERIZED PROTEIN YFIH"/>
    <property type="match status" value="1"/>
</dbReference>
<evidence type="ECO:0000256" key="1">
    <source>
        <dbReference type="ARBA" id="ARBA00000553"/>
    </source>
</evidence>
<comment type="catalytic activity">
    <reaction evidence="8">
        <text>adenosine + phosphate = alpha-D-ribose 1-phosphate + adenine</text>
        <dbReference type="Rhea" id="RHEA:27642"/>
        <dbReference type="ChEBI" id="CHEBI:16335"/>
        <dbReference type="ChEBI" id="CHEBI:16708"/>
        <dbReference type="ChEBI" id="CHEBI:43474"/>
        <dbReference type="ChEBI" id="CHEBI:57720"/>
        <dbReference type="EC" id="2.4.2.1"/>
    </reaction>
    <physiologicalReaction direction="left-to-right" evidence="8">
        <dbReference type="Rhea" id="RHEA:27643"/>
    </physiologicalReaction>
</comment>
<dbReference type="InterPro" id="IPR038371">
    <property type="entry name" value="Cu_polyphenol_OxRdtase_sf"/>
</dbReference>